<dbReference type="AlphaFoldDB" id="A0A9N7VNS3"/>
<sequence>MSEPWIVPLIPDERLLTSTTPTLVMAIYQPSGSCISWAGEAAHACTIRLPRDCADASSHNSSTIKFYVLIEVPTKMMLFPFKRVVDVLLVTGEGPMMLDYSAMDMPGIHTTPK</sequence>
<gene>
    <name evidence="1" type="ORF">PLEPLA_LOCUS40402</name>
</gene>
<accession>A0A9N7VNS3</accession>
<dbReference type="Proteomes" id="UP001153269">
    <property type="component" value="Unassembled WGS sequence"/>
</dbReference>
<evidence type="ECO:0000313" key="2">
    <source>
        <dbReference type="Proteomes" id="UP001153269"/>
    </source>
</evidence>
<protein>
    <submittedName>
        <fullName evidence="1">Uncharacterized protein</fullName>
    </submittedName>
</protein>
<proteinExistence type="predicted"/>
<comment type="caution">
    <text evidence="1">The sequence shown here is derived from an EMBL/GenBank/DDBJ whole genome shotgun (WGS) entry which is preliminary data.</text>
</comment>
<reference evidence="1" key="1">
    <citation type="submission" date="2020-03" db="EMBL/GenBank/DDBJ databases">
        <authorList>
            <person name="Weist P."/>
        </authorList>
    </citation>
    <scope>NUCLEOTIDE SEQUENCE</scope>
</reference>
<keyword evidence="2" id="KW-1185">Reference proteome</keyword>
<evidence type="ECO:0000313" key="1">
    <source>
        <dbReference type="EMBL" id="CAB1452652.1"/>
    </source>
</evidence>
<organism evidence="1 2">
    <name type="scientific">Pleuronectes platessa</name>
    <name type="common">European plaice</name>
    <dbReference type="NCBI Taxonomy" id="8262"/>
    <lineage>
        <taxon>Eukaryota</taxon>
        <taxon>Metazoa</taxon>
        <taxon>Chordata</taxon>
        <taxon>Craniata</taxon>
        <taxon>Vertebrata</taxon>
        <taxon>Euteleostomi</taxon>
        <taxon>Actinopterygii</taxon>
        <taxon>Neopterygii</taxon>
        <taxon>Teleostei</taxon>
        <taxon>Neoteleostei</taxon>
        <taxon>Acanthomorphata</taxon>
        <taxon>Carangaria</taxon>
        <taxon>Pleuronectiformes</taxon>
        <taxon>Pleuronectoidei</taxon>
        <taxon>Pleuronectidae</taxon>
        <taxon>Pleuronectes</taxon>
    </lineage>
</organism>
<dbReference type="EMBL" id="CADEAL010004136">
    <property type="protein sequence ID" value="CAB1452652.1"/>
    <property type="molecule type" value="Genomic_DNA"/>
</dbReference>
<name>A0A9N7VNS3_PLEPL</name>